<name>A0A9X2J4D5_9SPHN</name>
<keyword evidence="3" id="KW-1185">Reference proteome</keyword>
<keyword evidence="2" id="KW-0378">Hydrolase</keyword>
<evidence type="ECO:0000313" key="2">
    <source>
        <dbReference type="EMBL" id="MCM8558251.1"/>
    </source>
</evidence>
<dbReference type="Gene3D" id="3.40.50.1820">
    <property type="entry name" value="alpha/beta hydrolase"/>
    <property type="match status" value="1"/>
</dbReference>
<dbReference type="SUPFAM" id="SSF53474">
    <property type="entry name" value="alpha/beta-Hydrolases"/>
    <property type="match status" value="1"/>
</dbReference>
<dbReference type="GO" id="GO:0016787">
    <property type="term" value="F:hydrolase activity"/>
    <property type="evidence" value="ECO:0007669"/>
    <property type="project" value="UniProtKB-KW"/>
</dbReference>
<protein>
    <submittedName>
        <fullName evidence="2">Alpha/beta hydrolase</fullName>
    </submittedName>
</protein>
<evidence type="ECO:0000259" key="1">
    <source>
        <dbReference type="Pfam" id="PF00561"/>
    </source>
</evidence>
<dbReference type="EMBL" id="JAMSHT010000001">
    <property type="protein sequence ID" value="MCM8558251.1"/>
    <property type="molecule type" value="Genomic_DNA"/>
</dbReference>
<proteinExistence type="predicted"/>
<comment type="caution">
    <text evidence="2">The sequence shown here is derived from an EMBL/GenBank/DDBJ whole genome shotgun (WGS) entry which is preliminary data.</text>
</comment>
<dbReference type="RefSeq" id="WP_252115018.1">
    <property type="nucleotide sequence ID" value="NZ_JAMSHT010000001.1"/>
</dbReference>
<dbReference type="Pfam" id="PF00561">
    <property type="entry name" value="Abhydrolase_1"/>
    <property type="match status" value="1"/>
</dbReference>
<evidence type="ECO:0000313" key="3">
    <source>
        <dbReference type="Proteomes" id="UP001155128"/>
    </source>
</evidence>
<dbReference type="Proteomes" id="UP001155128">
    <property type="component" value="Unassembled WGS sequence"/>
</dbReference>
<reference evidence="2" key="1">
    <citation type="submission" date="2022-06" db="EMBL/GenBank/DDBJ databases">
        <title>Sphingomicrobium sedimins sp. nov., a marine bacterium isolated from tidal flat.</title>
        <authorList>
            <person name="Kim C.-H."/>
            <person name="Yoo Y."/>
            <person name="Kim J.-J."/>
        </authorList>
    </citation>
    <scope>NUCLEOTIDE SEQUENCE</scope>
    <source>
        <strain evidence="2">GRR-S6-50</strain>
    </source>
</reference>
<organism evidence="2 3">
    <name type="scientific">Sphingomicrobium sediminis</name>
    <dbReference type="NCBI Taxonomy" id="2950949"/>
    <lineage>
        <taxon>Bacteria</taxon>
        <taxon>Pseudomonadati</taxon>
        <taxon>Pseudomonadota</taxon>
        <taxon>Alphaproteobacteria</taxon>
        <taxon>Sphingomonadales</taxon>
        <taxon>Sphingomonadaceae</taxon>
        <taxon>Sphingomicrobium</taxon>
    </lineage>
</organism>
<gene>
    <name evidence="2" type="ORF">NDO55_10525</name>
</gene>
<accession>A0A9X2J4D5</accession>
<feature type="domain" description="AB hydrolase-1" evidence="1">
    <location>
        <begin position="100"/>
        <end position="168"/>
    </location>
</feature>
<dbReference type="AlphaFoldDB" id="A0A9X2J4D5"/>
<sequence>MTRELRKAPRIAATDLHPDDRAPSGWMRMREMAWQLPRLLSSVGPIEPEGPKSGPPALVLPGFMASDRSTRQLRLALGRHGWHTHPWMLGHNRGASLELHERMCERIAAVGNGEKVLLVGWSLGGLYARELARACPDKVRAVVTLASPFAGDLKTNNNVRWLYERVAGHPVDDAPFPRIEDKPPVPTIAFYSRRDGIIAPRAGCGDERHCDAAIEIDTHHMGFAVWRPALSRIMLHLGDFLEAVEGRLPTPENEHAVRTARLKAARREAAPKPA</sequence>
<dbReference type="InterPro" id="IPR029058">
    <property type="entry name" value="AB_hydrolase_fold"/>
</dbReference>
<dbReference type="InterPro" id="IPR000073">
    <property type="entry name" value="AB_hydrolase_1"/>
</dbReference>